<keyword evidence="16" id="KW-1185">Reference proteome</keyword>
<comment type="similarity">
    <text evidence="9">Belongs to the TRAFAC class myosin-kinesin ATPase superfamily. Kinesin family. KIN-5/BimC subfamily.</text>
</comment>
<dbReference type="Pfam" id="PF00225">
    <property type="entry name" value="Kinesin"/>
    <property type="match status" value="1"/>
</dbReference>
<evidence type="ECO:0000256" key="12">
    <source>
        <dbReference type="SAM" id="Coils"/>
    </source>
</evidence>
<keyword evidence="5 10" id="KW-0067">ATP-binding</keyword>
<dbReference type="GO" id="GO:0008017">
    <property type="term" value="F:microtubule binding"/>
    <property type="evidence" value="ECO:0007669"/>
    <property type="project" value="InterPro"/>
</dbReference>
<feature type="coiled-coil region" evidence="12">
    <location>
        <begin position="661"/>
        <end position="692"/>
    </location>
</feature>
<dbReference type="GO" id="GO:0007018">
    <property type="term" value="P:microtubule-based movement"/>
    <property type="evidence" value="ECO:0007669"/>
    <property type="project" value="InterPro"/>
</dbReference>
<evidence type="ECO:0000313" key="15">
    <source>
        <dbReference type="EMBL" id="CCI46512.1"/>
    </source>
</evidence>
<organism evidence="15 16">
    <name type="scientific">Albugo candida</name>
    <dbReference type="NCBI Taxonomy" id="65357"/>
    <lineage>
        <taxon>Eukaryota</taxon>
        <taxon>Sar</taxon>
        <taxon>Stramenopiles</taxon>
        <taxon>Oomycota</taxon>
        <taxon>Peronosporomycetes</taxon>
        <taxon>Albuginales</taxon>
        <taxon>Albuginaceae</taxon>
        <taxon>Albugo</taxon>
    </lineage>
</organism>
<dbReference type="InterPro" id="IPR027640">
    <property type="entry name" value="Kinesin-like_fam"/>
</dbReference>
<evidence type="ECO:0000256" key="4">
    <source>
        <dbReference type="ARBA" id="ARBA00022741"/>
    </source>
</evidence>
<dbReference type="InterPro" id="IPR036961">
    <property type="entry name" value="Kinesin_motor_dom_sf"/>
</dbReference>
<feature type="compositionally biased region" description="Basic and acidic residues" evidence="13">
    <location>
        <begin position="731"/>
        <end position="741"/>
    </location>
</feature>
<dbReference type="PANTHER" id="PTHR47969">
    <property type="entry name" value="CHROMOSOME-ASSOCIATED KINESIN KIF4A-RELATED"/>
    <property type="match status" value="1"/>
</dbReference>
<dbReference type="PROSITE" id="PS00411">
    <property type="entry name" value="KINESIN_MOTOR_1"/>
    <property type="match status" value="1"/>
</dbReference>
<evidence type="ECO:0000256" key="13">
    <source>
        <dbReference type="SAM" id="MobiDB-lite"/>
    </source>
</evidence>
<evidence type="ECO:0000256" key="5">
    <source>
        <dbReference type="ARBA" id="ARBA00022840"/>
    </source>
</evidence>
<proteinExistence type="inferred from homology"/>
<dbReference type="PRINTS" id="PR00380">
    <property type="entry name" value="KINESINHEAVY"/>
</dbReference>
<keyword evidence="3 11" id="KW-0493">Microtubule</keyword>
<dbReference type="Gene3D" id="3.40.850.10">
    <property type="entry name" value="Kinesin motor domain"/>
    <property type="match status" value="1"/>
</dbReference>
<evidence type="ECO:0000313" key="16">
    <source>
        <dbReference type="Proteomes" id="UP000053237"/>
    </source>
</evidence>
<feature type="binding site" evidence="10">
    <location>
        <begin position="91"/>
        <end position="98"/>
    </location>
    <ligand>
        <name>ATP</name>
        <dbReference type="ChEBI" id="CHEBI:30616"/>
    </ligand>
</feature>
<dbReference type="CDD" id="cd23649">
    <property type="entry name" value="Khc_CBD_cc"/>
    <property type="match status" value="1"/>
</dbReference>
<evidence type="ECO:0000256" key="1">
    <source>
        <dbReference type="ARBA" id="ARBA00004245"/>
    </source>
</evidence>
<feature type="region of interest" description="Disordered" evidence="13">
    <location>
        <begin position="730"/>
        <end position="774"/>
    </location>
</feature>
<dbReference type="InterPro" id="IPR059182">
    <property type="entry name" value="Khc_C"/>
</dbReference>
<dbReference type="PANTHER" id="PTHR47969:SF29">
    <property type="entry name" value="KINESIN-LIKE PROTEIN"/>
    <property type="match status" value="1"/>
</dbReference>
<accession>A0A024GJ30</accession>
<dbReference type="GO" id="GO:0005524">
    <property type="term" value="F:ATP binding"/>
    <property type="evidence" value="ECO:0007669"/>
    <property type="project" value="UniProtKB-UniRule"/>
</dbReference>
<dbReference type="InParanoid" id="A0A024GJ30"/>
<dbReference type="AlphaFoldDB" id="A0A024GJ30"/>
<dbReference type="GO" id="GO:0051231">
    <property type="term" value="P:spindle elongation"/>
    <property type="evidence" value="ECO:0007669"/>
    <property type="project" value="TreeGrafter"/>
</dbReference>
<evidence type="ECO:0000256" key="7">
    <source>
        <dbReference type="ARBA" id="ARBA00023175"/>
    </source>
</evidence>
<keyword evidence="6 12" id="KW-0175">Coiled coil</keyword>
<dbReference type="GO" id="GO:0005875">
    <property type="term" value="C:microtubule associated complex"/>
    <property type="evidence" value="ECO:0007669"/>
    <property type="project" value="TreeGrafter"/>
</dbReference>
<dbReference type="InterPro" id="IPR027417">
    <property type="entry name" value="P-loop_NTPase"/>
</dbReference>
<comment type="subcellular location">
    <subcellularLocation>
        <location evidence="1">Cytoplasm</location>
        <location evidence="1">Cytoskeleton</location>
    </subcellularLocation>
</comment>
<reference evidence="15 16" key="1">
    <citation type="submission" date="2012-05" db="EMBL/GenBank/DDBJ databases">
        <title>Recombination and specialization in a pathogen metapopulation.</title>
        <authorList>
            <person name="Gardiner A."/>
            <person name="Kemen E."/>
            <person name="Schultz-Larsen T."/>
            <person name="MacLean D."/>
            <person name="Van Oosterhout C."/>
            <person name="Jones J.D.G."/>
        </authorList>
    </citation>
    <scope>NUCLEOTIDE SEQUENCE [LARGE SCALE GENOMIC DNA]</scope>
    <source>
        <strain evidence="15 16">Ac Nc2</strain>
    </source>
</reference>
<keyword evidence="4 10" id="KW-0547">Nucleotide-binding</keyword>
<dbReference type="Proteomes" id="UP000053237">
    <property type="component" value="Unassembled WGS sequence"/>
</dbReference>
<evidence type="ECO:0000259" key="14">
    <source>
        <dbReference type="PROSITE" id="PS50067"/>
    </source>
</evidence>
<dbReference type="GO" id="GO:0005874">
    <property type="term" value="C:microtubule"/>
    <property type="evidence" value="ECO:0007669"/>
    <property type="project" value="UniProtKB-KW"/>
</dbReference>
<keyword evidence="7 10" id="KW-0505">Motor protein</keyword>
<dbReference type="InterPro" id="IPR001752">
    <property type="entry name" value="Kinesin_motor_dom"/>
</dbReference>
<evidence type="ECO:0000256" key="3">
    <source>
        <dbReference type="ARBA" id="ARBA00022701"/>
    </source>
</evidence>
<feature type="compositionally biased region" description="Low complexity" evidence="13">
    <location>
        <begin position="747"/>
        <end position="758"/>
    </location>
</feature>
<keyword evidence="2" id="KW-0963">Cytoplasm</keyword>
<evidence type="ECO:0000256" key="8">
    <source>
        <dbReference type="ARBA" id="ARBA00023212"/>
    </source>
</evidence>
<evidence type="ECO:0000256" key="6">
    <source>
        <dbReference type="ARBA" id="ARBA00023054"/>
    </source>
</evidence>
<sequence>MVTPKHGQNGNVRVCCRLRPFNAKEFNQNERKCVQTSENIVYCKREAVSHEFQFDHVFTEQDDQLIVFDAVARPAVEDIIEGYNSTILTYGQTSSGKTYTMQGADNGGSETQGIVPRTALELFNRIHTADANLEFTTKVSFIEIYMEQVCDLLDPRKARVNLQIREDAGRGFFVENMMEMCVTSPEEFMHHVIEGTNKRAIAATQMNQRSSRSHSVLMVTVSQRHVETQVVKSGKLYLVDLAGSEMVRKTEAVGQRLEEAKMINRSLSTLGIVINNLTDLNMSHVPYRDSKLTRILQDSIGGNARTTLIVNISCSNMDSAETLSTLRFGSRAKKIKNQAVINERKSADDLINIVKALEKDLLLERNRVTALKNRLECTKSYESGLVTSIYQTSGLKTATSSAHDAAMSSNASNIEAFRQLQKIFTSLEEELVEVQLESDRRGNKIQDLNAQLDSKTQSMESSELSWMEAEEENKRVVAKMELALKMKEIQYTELQSDDERLNFEHKELTNHAEKVDQQLDLLSSDEAIRLDTVELQSPCAANDMVSLPQRKADSENDCMLERIPSTSTPSISIEGVQQRLNVSVEIPLTDSIIQRVPVLASTNQIGVTSGLTEKESKHMQAIQQKLEHLVAVHRQLLRNFATSQMNAKEMKRKVAVRDDRIKKLQASNRQITESLRKQAEKHVEELIRLRDQITDFRGAQRAHFESHGNTEGTLIKTLRGGGAAGPLYSFDHPRQCDDPVRPIRGGSQRSSASSTSKESIAEVEEKLQTEEPFQSSESFFYRLFRF</sequence>
<dbReference type="PROSITE" id="PS50067">
    <property type="entry name" value="KINESIN_MOTOR_2"/>
    <property type="match status" value="1"/>
</dbReference>
<gene>
    <name evidence="15" type="ORF">BN9_074410</name>
</gene>
<evidence type="ECO:0000256" key="9">
    <source>
        <dbReference type="ARBA" id="ARBA00034704"/>
    </source>
</evidence>
<dbReference type="EMBL" id="CAIX01000129">
    <property type="protein sequence ID" value="CCI46512.1"/>
    <property type="molecule type" value="Genomic_DNA"/>
</dbReference>
<dbReference type="SMART" id="SM00129">
    <property type="entry name" value="KISc"/>
    <property type="match status" value="1"/>
</dbReference>
<dbReference type="STRING" id="65357.A0A024GJ30"/>
<dbReference type="FunFam" id="3.40.850.10:FF:000019">
    <property type="entry name" value="Kinesin-like protein KIN-5D"/>
    <property type="match status" value="1"/>
</dbReference>
<dbReference type="OrthoDB" id="3176171at2759"/>
<comment type="caution">
    <text evidence="15">The sequence shown here is derived from an EMBL/GenBank/DDBJ whole genome shotgun (WGS) entry which is preliminary data.</text>
</comment>
<evidence type="ECO:0000256" key="10">
    <source>
        <dbReference type="PROSITE-ProRule" id="PRU00283"/>
    </source>
</evidence>
<evidence type="ECO:0000256" key="2">
    <source>
        <dbReference type="ARBA" id="ARBA00022490"/>
    </source>
</evidence>
<protein>
    <recommendedName>
        <fullName evidence="11">Kinesin-like protein</fullName>
    </recommendedName>
</protein>
<feature type="domain" description="Kinesin motor" evidence="14">
    <location>
        <begin position="11"/>
        <end position="335"/>
    </location>
</feature>
<name>A0A024GJ30_9STRA</name>
<feature type="compositionally biased region" description="Basic and acidic residues" evidence="13">
    <location>
        <begin position="759"/>
        <end position="769"/>
    </location>
</feature>
<dbReference type="GO" id="GO:0003777">
    <property type="term" value="F:microtubule motor activity"/>
    <property type="evidence" value="ECO:0007669"/>
    <property type="project" value="InterPro"/>
</dbReference>
<dbReference type="InterPro" id="IPR019821">
    <property type="entry name" value="Kinesin_motor_CS"/>
</dbReference>
<dbReference type="SUPFAM" id="SSF52540">
    <property type="entry name" value="P-loop containing nucleoside triphosphate hydrolases"/>
    <property type="match status" value="1"/>
</dbReference>
<dbReference type="GO" id="GO:0007052">
    <property type="term" value="P:mitotic spindle organization"/>
    <property type="evidence" value="ECO:0007669"/>
    <property type="project" value="TreeGrafter"/>
</dbReference>
<evidence type="ECO:0000256" key="11">
    <source>
        <dbReference type="RuleBase" id="RU000394"/>
    </source>
</evidence>
<keyword evidence="8" id="KW-0206">Cytoskeleton</keyword>